<proteinExistence type="predicted"/>
<dbReference type="SUPFAM" id="SSF55781">
    <property type="entry name" value="GAF domain-like"/>
    <property type="match status" value="1"/>
</dbReference>
<dbReference type="InterPro" id="IPR029016">
    <property type="entry name" value="GAF-like_dom_sf"/>
</dbReference>
<evidence type="ECO:0000256" key="1">
    <source>
        <dbReference type="ARBA" id="ARBA00022798"/>
    </source>
</evidence>
<reference evidence="9" key="1">
    <citation type="submission" date="2021-01" db="EMBL/GenBank/DDBJ databases">
        <title>Whole genome shotgun sequence of Planosporangium flavigriseum NBRC 105377.</title>
        <authorList>
            <person name="Komaki H."/>
            <person name="Tamura T."/>
        </authorList>
    </citation>
    <scope>NUCLEOTIDE SEQUENCE</scope>
    <source>
        <strain evidence="9">NBRC 105377</strain>
    </source>
</reference>
<keyword evidence="4" id="KW-0804">Transcription</keyword>
<dbReference type="GO" id="GO:0045892">
    <property type="term" value="P:negative regulation of DNA-templated transcription"/>
    <property type="evidence" value="ECO:0007669"/>
    <property type="project" value="TreeGrafter"/>
</dbReference>
<dbReference type="GO" id="GO:0003677">
    <property type="term" value="F:DNA binding"/>
    <property type="evidence" value="ECO:0007669"/>
    <property type="project" value="UniProtKB-KW"/>
</dbReference>
<evidence type="ECO:0000256" key="5">
    <source>
        <dbReference type="ARBA" id="ARBA00058938"/>
    </source>
</evidence>
<dbReference type="EMBL" id="BONU01000024">
    <property type="protein sequence ID" value="GIG74915.1"/>
    <property type="molecule type" value="Genomic_DNA"/>
</dbReference>
<keyword evidence="10" id="KW-1185">Reference proteome</keyword>
<dbReference type="PROSITE" id="PS51077">
    <property type="entry name" value="HTH_ICLR"/>
    <property type="match status" value="1"/>
</dbReference>
<dbReference type="SMART" id="SM00346">
    <property type="entry name" value="HTH_ICLR"/>
    <property type="match status" value="1"/>
</dbReference>
<dbReference type="PANTHER" id="PTHR30136">
    <property type="entry name" value="HELIX-TURN-HELIX TRANSCRIPTIONAL REGULATOR, ICLR FAMILY"/>
    <property type="match status" value="1"/>
</dbReference>
<dbReference type="InterPro" id="IPR050707">
    <property type="entry name" value="HTH_MetabolicPath_Reg"/>
</dbReference>
<accession>A0A8J3LQC4</accession>
<dbReference type="Gene3D" id="3.30.450.40">
    <property type="match status" value="1"/>
</dbReference>
<evidence type="ECO:0000313" key="9">
    <source>
        <dbReference type="EMBL" id="GIG74915.1"/>
    </source>
</evidence>
<dbReference type="GO" id="GO:0006071">
    <property type="term" value="P:glycerol metabolic process"/>
    <property type="evidence" value="ECO:0007669"/>
    <property type="project" value="UniProtKB-KW"/>
</dbReference>
<feature type="domain" description="HTH iclR-type" evidence="7">
    <location>
        <begin position="9"/>
        <end position="70"/>
    </location>
</feature>
<dbReference type="InterPro" id="IPR014757">
    <property type="entry name" value="Tscrpt_reg_IclR_C"/>
</dbReference>
<dbReference type="PROSITE" id="PS51078">
    <property type="entry name" value="ICLR_ED"/>
    <property type="match status" value="1"/>
</dbReference>
<name>A0A8J3LQC4_9ACTN</name>
<keyword evidence="1" id="KW-0319">Glycerol metabolism</keyword>
<dbReference type="Proteomes" id="UP000653674">
    <property type="component" value="Unassembled WGS sequence"/>
</dbReference>
<organism evidence="9 10">
    <name type="scientific">Planosporangium flavigriseum</name>
    <dbReference type="NCBI Taxonomy" id="373681"/>
    <lineage>
        <taxon>Bacteria</taxon>
        <taxon>Bacillati</taxon>
        <taxon>Actinomycetota</taxon>
        <taxon>Actinomycetes</taxon>
        <taxon>Micromonosporales</taxon>
        <taxon>Micromonosporaceae</taxon>
        <taxon>Planosporangium</taxon>
    </lineage>
</organism>
<dbReference type="AlphaFoldDB" id="A0A8J3LQC4"/>
<feature type="domain" description="IclR-ED" evidence="8">
    <location>
        <begin position="71"/>
        <end position="251"/>
    </location>
</feature>
<dbReference type="SUPFAM" id="SSF46785">
    <property type="entry name" value="Winged helix' DNA-binding domain"/>
    <property type="match status" value="1"/>
</dbReference>
<dbReference type="FunFam" id="1.10.10.10:FF:000056">
    <property type="entry name" value="IclR family transcriptional regulator"/>
    <property type="match status" value="1"/>
</dbReference>
<keyword evidence="3" id="KW-0238">DNA-binding</keyword>
<evidence type="ECO:0000256" key="4">
    <source>
        <dbReference type="ARBA" id="ARBA00023163"/>
    </source>
</evidence>
<dbReference type="PANTHER" id="PTHR30136:SF24">
    <property type="entry name" value="HTH-TYPE TRANSCRIPTIONAL REPRESSOR ALLR"/>
    <property type="match status" value="1"/>
</dbReference>
<protein>
    <recommendedName>
        <fullName evidence="6">Glycerol operon regulatory protein</fullName>
    </recommendedName>
</protein>
<dbReference type="Pfam" id="PF01614">
    <property type="entry name" value="IclR_C"/>
    <property type="match status" value="1"/>
</dbReference>
<dbReference type="InterPro" id="IPR005471">
    <property type="entry name" value="Tscrpt_reg_IclR_N"/>
</dbReference>
<dbReference type="RefSeq" id="WP_168079574.1">
    <property type="nucleotide sequence ID" value="NZ_BAAAQJ010000005.1"/>
</dbReference>
<dbReference type="Pfam" id="PF09339">
    <property type="entry name" value="HTH_IclR"/>
    <property type="match status" value="1"/>
</dbReference>
<evidence type="ECO:0000259" key="8">
    <source>
        <dbReference type="PROSITE" id="PS51078"/>
    </source>
</evidence>
<evidence type="ECO:0000256" key="6">
    <source>
        <dbReference type="ARBA" id="ARBA00070406"/>
    </source>
</evidence>
<evidence type="ECO:0000259" key="7">
    <source>
        <dbReference type="PROSITE" id="PS51077"/>
    </source>
</evidence>
<dbReference type="InterPro" id="IPR036390">
    <property type="entry name" value="WH_DNA-bd_sf"/>
</dbReference>
<dbReference type="GO" id="GO:0003700">
    <property type="term" value="F:DNA-binding transcription factor activity"/>
    <property type="evidence" value="ECO:0007669"/>
    <property type="project" value="TreeGrafter"/>
</dbReference>
<gene>
    <name evidence="9" type="ORF">Pfl04_33190</name>
</gene>
<sequence>MRSEPIDFVQSVSRALRVLEQVAQAERPLPVKVIARRCGLNLSTAYHLVRTLCYEGYLIRQFDGTYALGSRLAERFHELVGSFQRPPSAAAVLRHLASVGGHTAYLARIAGDRMVVVDVVEGPRSPWLEDLQVGLETAAHATALGKALLTTLPRRALRRILSAQGMRRFTRNTLTDVAAVEAELRQLRPGNVVIERGQFRDDVACASVVTPADDPVGWWAVGVSTRGLDLPDRLLTHLRGAAADLCRPIGDAGCRRPPRS</sequence>
<comment type="caution">
    <text evidence="9">The sequence shown here is derived from an EMBL/GenBank/DDBJ whole genome shotgun (WGS) entry which is preliminary data.</text>
</comment>
<dbReference type="InterPro" id="IPR036388">
    <property type="entry name" value="WH-like_DNA-bd_sf"/>
</dbReference>
<dbReference type="Gene3D" id="1.10.10.10">
    <property type="entry name" value="Winged helix-like DNA-binding domain superfamily/Winged helix DNA-binding domain"/>
    <property type="match status" value="1"/>
</dbReference>
<comment type="function">
    <text evidence="5">May be an activator protein for the gylABX operon.</text>
</comment>
<evidence type="ECO:0000256" key="3">
    <source>
        <dbReference type="ARBA" id="ARBA00023125"/>
    </source>
</evidence>
<keyword evidence="2" id="KW-0805">Transcription regulation</keyword>
<evidence type="ECO:0000256" key="2">
    <source>
        <dbReference type="ARBA" id="ARBA00023015"/>
    </source>
</evidence>
<evidence type="ECO:0000313" key="10">
    <source>
        <dbReference type="Proteomes" id="UP000653674"/>
    </source>
</evidence>